<feature type="compositionally biased region" description="Polar residues" evidence="2">
    <location>
        <begin position="987"/>
        <end position="1000"/>
    </location>
</feature>
<keyword evidence="1" id="KW-0175">Coiled coil</keyword>
<dbReference type="AlphaFoldDB" id="A0AAU7K1E9"/>
<evidence type="ECO:0000313" key="5">
    <source>
        <dbReference type="EMBL" id="XBO46410.1"/>
    </source>
</evidence>
<dbReference type="RefSeq" id="WP_406823959.1">
    <property type="nucleotide sequence ID" value="NZ_CP157485.1"/>
</dbReference>
<accession>A0AAU7K1E9</accession>
<sequence>METYDILCIYNENEIRVNEIVEAIKLRGYKTFFWRTDVEIGEHFTGREHYVLENTKSVLVFLGSFGWGPNHLALTEEAIKTESNVIPIKIGDFPDGDDLEASGLFLEKRYVEMSIPKRKDYLKLFERLGPRVKNVSIESFDKFIEKFLRASDKEQDISLASVSKLGSNEKRILSSNVILRLKDLESDELPESDETRLGRHVIWCGLFSLLIASDPHSYKAKELIINHLSYNVAHSHNVAVWILAELYHSNVPYLNQAAEAALRRKSGDVRYLAKAILGPDEELINEFDLILRGEDQEQIKGVLDILEIYAIPYLFPAMLKLFHQVKLIPDVLRALANLELDEYSDHVLDLFSVTDLLGLFYQSYLVSPDIDLNSVIRLLTLYPDEYIEDAKNKLPQDEEARDFVDLIKGCFENRNEEENAYIGSGYTSDRSDVALDYLGIDKDVSTLSALMLSRQVSPPLAIGLFGGWGTGKSFFMESLQSRCKTLILEQKKNKKTAFHTNIVQITFNAWNYSDSNLWASLVHHIFESLSYFLNPAETQEQKLKQLTLEVADNEAEQRKYEKLIEDEKKKIDEKTEQLGKLSQEREKRNIAFSELSRDDYEKILTVEQKQAAKKIVDDLGLTELNSSVTDLENALKEAETTKGRILNVASWFFSKDHWLLKGFIFAMILVIIPVACFIIREYHPNIWTSVVGFFVWSAGAIGGLVLLIKTALKHINSSLSVIEEMKTNIDAVIKSKRETPTVQETELSQEITQLKDQKDTNEKMAGALQLKAEASKKSKAEFITKISLSSFIADRAISSDYLEHLGIVTRIRKDFQYLIDKIQNSQHLIKGKKVERIILYIDDLDRCPPAKVFEVLQAVNLLLAYELFVVVVGVDTAWMTKSLSVTLEQLHENNGEKISPLNFIEKIFQIPYNLKPLSVNSFPNLLKGLFTPPLKKGIRMQESTPTLQQQENKDFSEKENDPGINHIATAIEYREASIDAKSENQKQDTTQAEITTSHSNYESIAAEEKEKRSREVTKNFHIEEAALEIKDWESEFAGKLFEFISTPRAAKRFVNIYRLMKVGISKNELTEFEGVSGNPGDFQCPMLLLAIIVGCPNEAPNLLANLYKEALQGRNIAQGLDQILNEEIAQEIMGFPVKIRRIIDDLWFRDTSALLLKWIPEVSRFSFREIKL</sequence>
<feature type="transmembrane region" description="Helical" evidence="3">
    <location>
        <begin position="686"/>
        <end position="708"/>
    </location>
</feature>
<dbReference type="InterPro" id="IPR011646">
    <property type="entry name" value="KAP_P-loop"/>
</dbReference>
<feature type="domain" description="KAP NTPase" evidence="4">
    <location>
        <begin position="449"/>
        <end position="540"/>
    </location>
</feature>
<protein>
    <submittedName>
        <fullName evidence="5">P-loop NTPase fold protein</fullName>
    </submittedName>
</protein>
<dbReference type="PANTHER" id="PTHR22674:SF6">
    <property type="entry name" value="NTPASE KAP FAMILY P-LOOP DOMAIN-CONTAINING PROTEIN 1"/>
    <property type="match status" value="1"/>
</dbReference>
<name>A0AAU7K1E9_9SPHI</name>
<dbReference type="EMBL" id="CP157485">
    <property type="protein sequence ID" value="XBO46410.1"/>
    <property type="molecule type" value="Genomic_DNA"/>
</dbReference>
<proteinExistence type="predicted"/>
<dbReference type="InterPro" id="IPR052754">
    <property type="entry name" value="NTPase_KAP_P-loop"/>
</dbReference>
<feature type="coiled-coil region" evidence="1">
    <location>
        <begin position="536"/>
        <end position="584"/>
    </location>
</feature>
<evidence type="ECO:0000259" key="4">
    <source>
        <dbReference type="Pfam" id="PF07693"/>
    </source>
</evidence>
<keyword evidence="3" id="KW-0472">Membrane</keyword>
<organism evidence="5">
    <name type="scientific">Pedobacter sp. KACC 23697</name>
    <dbReference type="NCBI Taxonomy" id="3149230"/>
    <lineage>
        <taxon>Bacteria</taxon>
        <taxon>Pseudomonadati</taxon>
        <taxon>Bacteroidota</taxon>
        <taxon>Sphingobacteriia</taxon>
        <taxon>Sphingobacteriales</taxon>
        <taxon>Sphingobacteriaceae</taxon>
        <taxon>Pedobacter</taxon>
    </lineage>
</organism>
<dbReference type="Pfam" id="PF07693">
    <property type="entry name" value="KAP_NTPase"/>
    <property type="match status" value="2"/>
</dbReference>
<evidence type="ECO:0000256" key="3">
    <source>
        <dbReference type="SAM" id="Phobius"/>
    </source>
</evidence>
<evidence type="ECO:0000256" key="1">
    <source>
        <dbReference type="SAM" id="Coils"/>
    </source>
</evidence>
<evidence type="ECO:0000256" key="2">
    <source>
        <dbReference type="SAM" id="MobiDB-lite"/>
    </source>
</evidence>
<feature type="domain" description="KAP NTPase" evidence="4">
    <location>
        <begin position="754"/>
        <end position="1056"/>
    </location>
</feature>
<reference evidence="5" key="1">
    <citation type="submission" date="2024-05" db="EMBL/GenBank/DDBJ databases">
        <authorList>
            <person name="Kim S."/>
            <person name="Heo J."/>
            <person name="Choi H."/>
            <person name="Choi Y."/>
            <person name="Kwon S.-W."/>
            <person name="Kim Y."/>
        </authorList>
    </citation>
    <scope>NUCLEOTIDE SEQUENCE</scope>
    <source>
        <strain evidence="5">KACC 23697</strain>
    </source>
</reference>
<feature type="transmembrane region" description="Helical" evidence="3">
    <location>
        <begin position="658"/>
        <end position="679"/>
    </location>
</feature>
<keyword evidence="3" id="KW-0812">Transmembrane</keyword>
<gene>
    <name evidence="5" type="ORF">ABEG20_14040</name>
</gene>
<dbReference type="PANTHER" id="PTHR22674">
    <property type="entry name" value="NTPASE, KAP FAMILY P-LOOP DOMAIN-CONTAINING 1"/>
    <property type="match status" value="1"/>
</dbReference>
<keyword evidence="3" id="KW-1133">Transmembrane helix</keyword>
<feature type="region of interest" description="Disordered" evidence="2">
    <location>
        <begin position="978"/>
        <end position="1000"/>
    </location>
</feature>